<reference evidence="2" key="2">
    <citation type="submission" date="2014-06" db="EMBL/GenBank/DDBJ databases">
        <authorList>
            <person name="Aslett M."/>
        </authorList>
    </citation>
    <scope>NUCLEOTIDE SEQUENCE</scope>
</reference>
<dbReference type="EMBL" id="LK028579">
    <property type="protein sequence ID" value="CDS19346.1"/>
    <property type="molecule type" value="Genomic_DNA"/>
</dbReference>
<reference evidence="2 3" key="1">
    <citation type="journal article" date="2013" name="Nature">
        <title>The genomes of four tapeworm species reveal adaptations to parasitism.</title>
        <authorList>
            <person name="Tsai I.J."/>
            <person name="Zarowiecki M."/>
            <person name="Holroyd N."/>
            <person name="Garciarrubio A."/>
            <person name="Sanchez-Flores A."/>
            <person name="Brooks K.L."/>
            <person name="Tracey A."/>
            <person name="Bobes R.J."/>
            <person name="Fragoso G."/>
            <person name="Sciutto E."/>
            <person name="Aslett M."/>
            <person name="Beasley H."/>
            <person name="Bennett H.M."/>
            <person name="Cai J."/>
            <person name="Camicia F."/>
            <person name="Clark R."/>
            <person name="Cucher M."/>
            <person name="De Silva N."/>
            <person name="Day T.A."/>
            <person name="Deplazes P."/>
            <person name="Estrada K."/>
            <person name="Fernandez C."/>
            <person name="Holland P.W."/>
            <person name="Hou J."/>
            <person name="Hu S."/>
            <person name="Huckvale T."/>
            <person name="Hung S.S."/>
            <person name="Kamenetzky L."/>
            <person name="Keane J.A."/>
            <person name="Kiss F."/>
            <person name="Koziol U."/>
            <person name="Lambert O."/>
            <person name="Liu K."/>
            <person name="Luo X."/>
            <person name="Luo Y."/>
            <person name="Macchiaroli N."/>
            <person name="Nichol S."/>
            <person name="Paps J."/>
            <person name="Parkinson J."/>
            <person name="Pouchkina-Stantcheva N."/>
            <person name="Riddiford N."/>
            <person name="Rosenzvit M."/>
            <person name="Salinas G."/>
            <person name="Wasmuth J.D."/>
            <person name="Zamanian M."/>
            <person name="Zheng Y."/>
            <person name="Cai X."/>
            <person name="Soberon X."/>
            <person name="Olson P.D."/>
            <person name="Laclette J.P."/>
            <person name="Brehm K."/>
            <person name="Berriman M."/>
            <person name="Garciarrubio A."/>
            <person name="Bobes R.J."/>
            <person name="Fragoso G."/>
            <person name="Sanchez-Flores A."/>
            <person name="Estrada K."/>
            <person name="Cevallos M.A."/>
            <person name="Morett E."/>
            <person name="Gonzalez V."/>
            <person name="Portillo T."/>
            <person name="Ochoa-Leyva A."/>
            <person name="Jose M.V."/>
            <person name="Sciutto E."/>
            <person name="Landa A."/>
            <person name="Jimenez L."/>
            <person name="Valdes V."/>
            <person name="Carrero J.C."/>
            <person name="Larralde C."/>
            <person name="Morales-Montor J."/>
            <person name="Limon-Lason J."/>
            <person name="Soberon X."/>
            <person name="Laclette J.P."/>
        </authorList>
    </citation>
    <scope>NUCLEOTIDE SEQUENCE [LARGE SCALE GENOMIC DNA]</scope>
</reference>
<name>A0A068WNV1_ECHGR</name>
<protein>
    <submittedName>
        <fullName evidence="2 4">Uncharacterized protein</fullName>
    </submittedName>
</protein>
<reference evidence="4" key="3">
    <citation type="submission" date="2020-10" db="UniProtKB">
        <authorList>
            <consortium name="WormBaseParasite"/>
        </authorList>
    </citation>
    <scope>IDENTIFICATION</scope>
</reference>
<evidence type="ECO:0000256" key="1">
    <source>
        <dbReference type="SAM" id="MobiDB-lite"/>
    </source>
</evidence>
<evidence type="ECO:0000313" key="4">
    <source>
        <dbReference type="WBParaSite" id="EgrG_000464200"/>
    </source>
</evidence>
<dbReference type="AlphaFoldDB" id="A0A068WNV1"/>
<evidence type="ECO:0000313" key="2">
    <source>
        <dbReference type="EMBL" id="CDS19346.1"/>
    </source>
</evidence>
<sequence length="110" mass="11953">MGGGNRATNTSGVHVECQADHLRREGLTPGLGRQHHETVVEGLQRDDKGMLEKSRPAIHHQTATRFNANWQSSTGWCAFILVHCIAPGSIAQSARCPRGKPNNSPPLHVT</sequence>
<feature type="region of interest" description="Disordered" evidence="1">
    <location>
        <begin position="24"/>
        <end position="48"/>
    </location>
</feature>
<dbReference type="WBParaSite" id="EgrG_000464200">
    <property type="protein sequence ID" value="EgrG_000464200"/>
    <property type="gene ID" value="EgrG_000464200"/>
</dbReference>
<organism evidence="2">
    <name type="scientific">Echinococcus granulosus</name>
    <name type="common">Hydatid tapeworm</name>
    <dbReference type="NCBI Taxonomy" id="6210"/>
    <lineage>
        <taxon>Eukaryota</taxon>
        <taxon>Metazoa</taxon>
        <taxon>Spiralia</taxon>
        <taxon>Lophotrochozoa</taxon>
        <taxon>Platyhelminthes</taxon>
        <taxon>Cestoda</taxon>
        <taxon>Eucestoda</taxon>
        <taxon>Cyclophyllidea</taxon>
        <taxon>Taeniidae</taxon>
        <taxon>Echinococcus</taxon>
        <taxon>Echinococcus granulosus group</taxon>
    </lineage>
</organism>
<accession>A0A068WNV1</accession>
<gene>
    <name evidence="2" type="ORF">EgrG_000464200</name>
</gene>
<dbReference type="Proteomes" id="UP000492820">
    <property type="component" value="Unassembled WGS sequence"/>
</dbReference>
<proteinExistence type="predicted"/>
<evidence type="ECO:0000313" key="3">
    <source>
        <dbReference type="Proteomes" id="UP000492820"/>
    </source>
</evidence>
<feature type="compositionally biased region" description="Basic and acidic residues" evidence="1">
    <location>
        <begin position="34"/>
        <end position="48"/>
    </location>
</feature>